<dbReference type="Pfam" id="PF10273">
    <property type="entry name" value="WGG"/>
    <property type="match status" value="1"/>
</dbReference>
<gene>
    <name evidence="6" type="primary">tsr2-L</name>
    <name evidence="6" type="ORF">Hamer_G006884</name>
</gene>
<feature type="compositionally biased region" description="Basic and acidic residues" evidence="5">
    <location>
        <begin position="161"/>
        <end position="173"/>
    </location>
</feature>
<evidence type="ECO:0000313" key="7">
    <source>
        <dbReference type="Proteomes" id="UP000747542"/>
    </source>
</evidence>
<comment type="function">
    <text evidence="1">May be involved in 20S pre-rRNA processing.</text>
</comment>
<keyword evidence="7" id="KW-1185">Reference proteome</keyword>
<evidence type="ECO:0000313" key="6">
    <source>
        <dbReference type="EMBL" id="KAG7172665.1"/>
    </source>
</evidence>
<dbReference type="EMBL" id="JAHLQT010010484">
    <property type="protein sequence ID" value="KAG7172665.1"/>
    <property type="molecule type" value="Genomic_DNA"/>
</dbReference>
<comment type="caution">
    <text evidence="6">The sequence shown here is derived from an EMBL/GenBank/DDBJ whole genome shotgun (WGS) entry which is preliminary data.</text>
</comment>
<dbReference type="PANTHER" id="PTHR21250">
    <property type="entry name" value="PRE-RRNA-PROCESSING PROTEIN TSR2 HOMOLOG"/>
    <property type="match status" value="1"/>
</dbReference>
<feature type="region of interest" description="Disordered" evidence="5">
    <location>
        <begin position="140"/>
        <end position="187"/>
    </location>
</feature>
<dbReference type="AlphaFoldDB" id="A0A8J5T596"/>
<sequence length="187" mass="20942">MYTSFKKAVAIVLGNWNPLQFAVQQQAGGKESAAIAEWMVGIVEQYFYENDDLEPEEVGDYLATIMDQELNTLVEDDSDVEVGKCLCHLYQLCVAGKDAQVMEELSKMPKCDLSLCSIREEPDGESEDDTPQLVAAHMSELQLNDTDNPTANSLSSQPPREITELEKQQHQDEGDGWTVIRKGNKKR</sequence>
<evidence type="ECO:0000256" key="1">
    <source>
        <dbReference type="ARBA" id="ARBA00002210"/>
    </source>
</evidence>
<accession>A0A8J5T596</accession>
<dbReference type="InterPro" id="IPR019398">
    <property type="entry name" value="Pre-rRNA_process_TSR2"/>
</dbReference>
<evidence type="ECO:0000256" key="3">
    <source>
        <dbReference type="ARBA" id="ARBA00017551"/>
    </source>
</evidence>
<keyword evidence="4" id="KW-0698">rRNA processing</keyword>
<organism evidence="6 7">
    <name type="scientific">Homarus americanus</name>
    <name type="common">American lobster</name>
    <dbReference type="NCBI Taxonomy" id="6706"/>
    <lineage>
        <taxon>Eukaryota</taxon>
        <taxon>Metazoa</taxon>
        <taxon>Ecdysozoa</taxon>
        <taxon>Arthropoda</taxon>
        <taxon>Crustacea</taxon>
        <taxon>Multicrustacea</taxon>
        <taxon>Malacostraca</taxon>
        <taxon>Eumalacostraca</taxon>
        <taxon>Eucarida</taxon>
        <taxon>Decapoda</taxon>
        <taxon>Pleocyemata</taxon>
        <taxon>Astacidea</taxon>
        <taxon>Nephropoidea</taxon>
        <taxon>Nephropidae</taxon>
        <taxon>Homarus</taxon>
    </lineage>
</organism>
<proteinExistence type="inferred from homology"/>
<feature type="compositionally biased region" description="Polar residues" evidence="5">
    <location>
        <begin position="141"/>
        <end position="158"/>
    </location>
</feature>
<name>A0A8J5T596_HOMAM</name>
<dbReference type="OrthoDB" id="263560at2759"/>
<protein>
    <recommendedName>
        <fullName evidence="3">Pre-rRNA-processing protein TSR2 homolog</fullName>
    </recommendedName>
</protein>
<evidence type="ECO:0000256" key="4">
    <source>
        <dbReference type="ARBA" id="ARBA00022552"/>
    </source>
</evidence>
<dbReference type="Proteomes" id="UP000747542">
    <property type="component" value="Unassembled WGS sequence"/>
</dbReference>
<reference evidence="6" key="1">
    <citation type="journal article" date="2021" name="Sci. Adv.">
        <title>The American lobster genome reveals insights on longevity, neural, and immune adaptations.</title>
        <authorList>
            <person name="Polinski J.M."/>
            <person name="Zimin A.V."/>
            <person name="Clark K.F."/>
            <person name="Kohn A.B."/>
            <person name="Sadowski N."/>
            <person name="Timp W."/>
            <person name="Ptitsyn A."/>
            <person name="Khanna P."/>
            <person name="Romanova D.Y."/>
            <person name="Williams P."/>
            <person name="Greenwood S.J."/>
            <person name="Moroz L.L."/>
            <person name="Walt D.R."/>
            <person name="Bodnar A.G."/>
        </authorList>
    </citation>
    <scope>NUCLEOTIDE SEQUENCE</scope>
    <source>
        <strain evidence="6">GMGI-L3</strain>
    </source>
</reference>
<evidence type="ECO:0000256" key="2">
    <source>
        <dbReference type="ARBA" id="ARBA00006524"/>
    </source>
</evidence>
<dbReference type="GO" id="GO:0006364">
    <property type="term" value="P:rRNA processing"/>
    <property type="evidence" value="ECO:0007669"/>
    <property type="project" value="UniProtKB-KW"/>
</dbReference>
<comment type="similarity">
    <text evidence="2">Belongs to the TSR2 family.</text>
</comment>
<evidence type="ECO:0000256" key="5">
    <source>
        <dbReference type="SAM" id="MobiDB-lite"/>
    </source>
</evidence>